<evidence type="ECO:0000313" key="2">
    <source>
        <dbReference type="Proteomes" id="UP000184330"/>
    </source>
</evidence>
<reference evidence="1 2" key="1">
    <citation type="submission" date="2016-03" db="EMBL/GenBank/DDBJ databases">
        <authorList>
            <person name="Ploux O."/>
        </authorList>
    </citation>
    <scope>NUCLEOTIDE SEQUENCE [LARGE SCALE GENOMIC DNA]</scope>
    <source>
        <strain evidence="1 2">UAMH 11012</strain>
    </source>
</reference>
<evidence type="ECO:0008006" key="3">
    <source>
        <dbReference type="Google" id="ProtNLM"/>
    </source>
</evidence>
<dbReference type="OrthoDB" id="10478599at2759"/>
<dbReference type="EMBL" id="FJOG01000006">
    <property type="protein sequence ID" value="CZR55042.1"/>
    <property type="molecule type" value="Genomic_DNA"/>
</dbReference>
<organism evidence="1 2">
    <name type="scientific">Phialocephala subalpina</name>
    <dbReference type="NCBI Taxonomy" id="576137"/>
    <lineage>
        <taxon>Eukaryota</taxon>
        <taxon>Fungi</taxon>
        <taxon>Dikarya</taxon>
        <taxon>Ascomycota</taxon>
        <taxon>Pezizomycotina</taxon>
        <taxon>Leotiomycetes</taxon>
        <taxon>Helotiales</taxon>
        <taxon>Mollisiaceae</taxon>
        <taxon>Phialocephala</taxon>
        <taxon>Phialocephala fortinii species complex</taxon>
    </lineage>
</organism>
<gene>
    <name evidence="1" type="ORF">PAC_04928</name>
</gene>
<evidence type="ECO:0000313" key="1">
    <source>
        <dbReference type="EMBL" id="CZR55042.1"/>
    </source>
</evidence>
<protein>
    <recommendedName>
        <fullName evidence="3">Hsp70 protein</fullName>
    </recommendedName>
</protein>
<accession>A0A1L7WQK1</accession>
<dbReference type="AlphaFoldDB" id="A0A1L7WQK1"/>
<keyword evidence="2" id="KW-1185">Reference proteome</keyword>
<proteinExistence type="predicted"/>
<sequence>MDDPVAGLDIGTSGCRMEFLFRKTADVRNIVPVSFPGGPNMLEPNEPAEMAIKKTGEGKFIKLFGWAARSIPASDNTIKFANLKALLDNSKENKPARYIIFKNKEALANLGLEITEDDLLRDYYTHLREVLRECLLPPKEQLQRTVLGRRGLENRACLEATPQTAQIPPIGLPVVHRGTHTHYHSTPHPIPTCQNAHARPPPLWRLSAIKPLFVRAPPSVSKVNNITVHVGGNLNVDTKKRVGAAVKSAAKGRVKKVSRETRIREGYIWTGDEDSTTVAEFSDSAGVPYEPLALL</sequence>
<dbReference type="Proteomes" id="UP000184330">
    <property type="component" value="Unassembled WGS sequence"/>
</dbReference>
<name>A0A1L7WQK1_9HELO</name>